<feature type="domain" description="Nicotinate/nicotinamide phosphoribosyltransferase" evidence="9">
    <location>
        <begin position="333"/>
        <end position="463"/>
    </location>
</feature>
<dbReference type="InterPro" id="IPR036068">
    <property type="entry name" value="Nicotinate_pribotase-like_C"/>
</dbReference>
<dbReference type="SUPFAM" id="SSF54675">
    <property type="entry name" value="Nicotinate/Quinolinate PRTase N-terminal domain-like"/>
    <property type="match status" value="1"/>
</dbReference>
<keyword evidence="11" id="KW-0328">Glycosyltransferase</keyword>
<reference evidence="11" key="1">
    <citation type="submission" date="2016-03" db="EMBL/GenBank/DDBJ databases">
        <title>Updated assembly of Pseudogymnoascus destructans, the fungus causing white-nose syndrome of bats.</title>
        <authorList>
            <person name="Palmer J.M."/>
            <person name="Drees K.P."/>
            <person name="Foster J.T."/>
            <person name="Lindner D.L."/>
        </authorList>
    </citation>
    <scope>NUCLEOTIDE SEQUENCE [LARGE SCALE GENOMIC DNA]</scope>
    <source>
        <strain evidence="11">20631-21</strain>
    </source>
</reference>
<dbReference type="GO" id="GO:0016757">
    <property type="term" value="F:glycosyltransferase activity"/>
    <property type="evidence" value="ECO:0007669"/>
    <property type="project" value="UniProtKB-KW"/>
</dbReference>
<dbReference type="eggNOG" id="KOG2511">
    <property type="taxonomic scope" value="Eukaryota"/>
</dbReference>
<dbReference type="UniPathway" id="UPA00253">
    <property type="reaction ID" value="UER00457"/>
</dbReference>
<dbReference type="Proteomes" id="UP000077154">
    <property type="component" value="Unassembled WGS sequence"/>
</dbReference>
<evidence type="ECO:0000256" key="5">
    <source>
        <dbReference type="ARBA" id="ARBA00022598"/>
    </source>
</evidence>
<evidence type="ECO:0000313" key="11">
    <source>
        <dbReference type="EMBL" id="OAF60662.1"/>
    </source>
</evidence>
<keyword evidence="4" id="KW-0597">Phosphoprotein</keyword>
<proteinExistence type="inferred from homology"/>
<sequence>MDFNGASAFPEGVISFLDTDLYKLTMQCAALKYFPDVPVTYAFKNRTPEKKLSRAAFDWLQIQINKLGNISLSDDEYSFLKSTCTYLNEPYLRYLQDFRLNPREQIKGTFVADEDTGKDSDVGEFRLEIKGLWVETVLYEIPLLALTSEAYFRFVDTEWSYDGQEEKAYEKGIRLLEGGCITSEFGTRRRRDYHTQALVFRGLVRANKDGIKRGLPGKISGTSNVHLAMRFGIPPIGTVAHEWFMGVAAITNNYEHATETALSYWIGCFGKGVLGITLTDTFGTPIFLRAFSKPIPRLASALHSAATTASSSDGATHLASTEPPLHAPPTDTADTDMTYAQAFTGVRQDSGDPATFVKTLRTFYDSQGITEQKSIVFSDSLNIELCLKYKALSEAAGFAPAFGVGTFLTNDFVNLKTGKKSVPLNIVIKLSSAAGRPAIKISDNVGKNTGDEETVVEVKRRLGYVEQEWEGVDEATRWGTEDAPATQ</sequence>
<evidence type="ECO:0000259" key="10">
    <source>
        <dbReference type="Pfam" id="PF17767"/>
    </source>
</evidence>
<dbReference type="GO" id="GO:0005829">
    <property type="term" value="C:cytosol"/>
    <property type="evidence" value="ECO:0007669"/>
    <property type="project" value="TreeGrafter"/>
</dbReference>
<comment type="pathway">
    <text evidence="1">Cofactor biosynthesis; NAD(+) biosynthesis; nicotinate D-ribonucleotide from nicotinate: step 1/1.</text>
</comment>
<evidence type="ECO:0000256" key="4">
    <source>
        <dbReference type="ARBA" id="ARBA00022553"/>
    </source>
</evidence>
<dbReference type="EMBL" id="KV441391">
    <property type="protein sequence ID" value="OAF60662.1"/>
    <property type="molecule type" value="Genomic_DNA"/>
</dbReference>
<dbReference type="SUPFAM" id="SSF51690">
    <property type="entry name" value="Nicotinate/Quinolinate PRTase C-terminal domain-like"/>
    <property type="match status" value="1"/>
</dbReference>
<accession>A0A177AGW8</accession>
<dbReference type="GO" id="GO:0034355">
    <property type="term" value="P:NAD+ biosynthetic process via the salvage pathway"/>
    <property type="evidence" value="ECO:0007669"/>
    <property type="project" value="TreeGrafter"/>
</dbReference>
<comment type="similarity">
    <text evidence="2">Belongs to the NAPRTase family.</text>
</comment>
<gene>
    <name evidence="11" type="primary">NPT1</name>
    <name evidence="11" type="ORF">VC83_03395</name>
</gene>
<dbReference type="GO" id="GO:0004516">
    <property type="term" value="F:nicotinate phosphoribosyltransferase activity"/>
    <property type="evidence" value="ECO:0007669"/>
    <property type="project" value="UniProtKB-EC"/>
</dbReference>
<dbReference type="InterPro" id="IPR040727">
    <property type="entry name" value="NAPRTase_N"/>
</dbReference>
<dbReference type="Pfam" id="PF04095">
    <property type="entry name" value="NAPRTase"/>
    <property type="match status" value="2"/>
</dbReference>
<evidence type="ECO:0000256" key="6">
    <source>
        <dbReference type="ARBA" id="ARBA00022642"/>
    </source>
</evidence>
<dbReference type="PANTHER" id="PTHR11098:SF1">
    <property type="entry name" value="NICOTINATE PHOSPHORIBOSYLTRANSFERASE"/>
    <property type="match status" value="1"/>
</dbReference>
<evidence type="ECO:0000256" key="2">
    <source>
        <dbReference type="ARBA" id="ARBA00010897"/>
    </source>
</evidence>
<comment type="catalytic activity">
    <reaction evidence="7">
        <text>5-phospho-alpha-D-ribose 1-diphosphate + nicotinate + ATP + H2O = nicotinate beta-D-ribonucleotide + ADP + phosphate + diphosphate</text>
        <dbReference type="Rhea" id="RHEA:36163"/>
        <dbReference type="ChEBI" id="CHEBI:15377"/>
        <dbReference type="ChEBI" id="CHEBI:30616"/>
        <dbReference type="ChEBI" id="CHEBI:32544"/>
        <dbReference type="ChEBI" id="CHEBI:33019"/>
        <dbReference type="ChEBI" id="CHEBI:43474"/>
        <dbReference type="ChEBI" id="CHEBI:57502"/>
        <dbReference type="ChEBI" id="CHEBI:58017"/>
        <dbReference type="ChEBI" id="CHEBI:456216"/>
        <dbReference type="EC" id="6.3.4.21"/>
    </reaction>
</comment>
<evidence type="ECO:0000259" key="9">
    <source>
        <dbReference type="Pfam" id="PF04095"/>
    </source>
</evidence>
<evidence type="ECO:0000256" key="1">
    <source>
        <dbReference type="ARBA" id="ARBA00004952"/>
    </source>
</evidence>
<dbReference type="RefSeq" id="XP_024325943.1">
    <property type="nucleotide sequence ID" value="XM_024467043.1"/>
</dbReference>
<dbReference type="InterPro" id="IPR041525">
    <property type="entry name" value="N/Namide_PRibTrfase"/>
</dbReference>
<protein>
    <recommendedName>
        <fullName evidence="3">nicotinate phosphoribosyltransferase</fullName>
        <ecNumber evidence="3">6.3.4.21</ecNumber>
    </recommendedName>
</protein>
<dbReference type="Gene3D" id="3.20.140.10">
    <property type="entry name" value="nicotinate phosphoribosyltransferase"/>
    <property type="match status" value="1"/>
</dbReference>
<dbReference type="VEuPathDB" id="FungiDB:GMDG_01271"/>
<dbReference type="InterPro" id="IPR007229">
    <property type="entry name" value="Nic_PRibTrfase-Fam"/>
</dbReference>
<feature type="domain" description="Nicotinate phosphoribosyltransferase N-terminal" evidence="10">
    <location>
        <begin position="17"/>
        <end position="147"/>
    </location>
</feature>
<dbReference type="EC" id="6.3.4.21" evidence="3"/>
<keyword evidence="6" id="KW-0662">Pyridine nucleotide biosynthesis</keyword>
<dbReference type="PANTHER" id="PTHR11098">
    <property type="entry name" value="NICOTINATE PHOSPHORIBOSYLTRANSFERASE"/>
    <property type="match status" value="1"/>
</dbReference>
<feature type="domain" description="Nicotinate/nicotinamide phosphoribosyltransferase" evidence="9">
    <location>
        <begin position="183"/>
        <end position="294"/>
    </location>
</feature>
<name>A0A177AGW8_9PEZI</name>
<keyword evidence="5" id="KW-0436">Ligase</keyword>
<dbReference type="AlphaFoldDB" id="A0A177AGW8"/>
<organism evidence="11">
    <name type="scientific">Pseudogymnoascus destructans</name>
    <dbReference type="NCBI Taxonomy" id="655981"/>
    <lineage>
        <taxon>Eukaryota</taxon>
        <taxon>Fungi</taxon>
        <taxon>Dikarya</taxon>
        <taxon>Ascomycota</taxon>
        <taxon>Pezizomycotina</taxon>
        <taxon>Leotiomycetes</taxon>
        <taxon>Thelebolales</taxon>
        <taxon>Thelebolaceae</taxon>
        <taxon>Pseudogymnoascus</taxon>
    </lineage>
</organism>
<feature type="region of interest" description="Disordered" evidence="8">
    <location>
        <begin position="313"/>
        <end position="332"/>
    </location>
</feature>
<dbReference type="Pfam" id="PF17767">
    <property type="entry name" value="NAPRTase_N"/>
    <property type="match status" value="1"/>
</dbReference>
<evidence type="ECO:0000256" key="7">
    <source>
        <dbReference type="ARBA" id="ARBA00048668"/>
    </source>
</evidence>
<dbReference type="PIRSF" id="PIRSF000484">
    <property type="entry name" value="NAPRT"/>
    <property type="match status" value="1"/>
</dbReference>
<dbReference type="OrthoDB" id="193380at2759"/>
<dbReference type="GeneID" id="36286472"/>
<evidence type="ECO:0000256" key="3">
    <source>
        <dbReference type="ARBA" id="ARBA00013236"/>
    </source>
</evidence>
<keyword evidence="11" id="KW-0808">Transferase</keyword>
<evidence type="ECO:0000256" key="8">
    <source>
        <dbReference type="SAM" id="MobiDB-lite"/>
    </source>
</evidence>